<feature type="transmembrane region" description="Helical" evidence="1">
    <location>
        <begin position="301"/>
        <end position="325"/>
    </location>
</feature>
<evidence type="ECO:0000256" key="1">
    <source>
        <dbReference type="SAM" id="Phobius"/>
    </source>
</evidence>
<dbReference type="RefSeq" id="WP_116060936.1">
    <property type="nucleotide sequence ID" value="NZ_QRDZ01000008.1"/>
</dbReference>
<dbReference type="PANTHER" id="PTHR41324">
    <property type="entry name" value="MEMBRANE PROTEIN-RELATED"/>
    <property type="match status" value="1"/>
</dbReference>
<accession>A0A3D9KAC5</accession>
<feature type="transmembrane region" description="Helical" evidence="1">
    <location>
        <begin position="70"/>
        <end position="89"/>
    </location>
</feature>
<organism evidence="2 3">
    <name type="scientific">Cohnella phaseoli</name>
    <dbReference type="NCBI Taxonomy" id="456490"/>
    <lineage>
        <taxon>Bacteria</taxon>
        <taxon>Bacillati</taxon>
        <taxon>Bacillota</taxon>
        <taxon>Bacilli</taxon>
        <taxon>Bacillales</taxon>
        <taxon>Paenibacillaceae</taxon>
        <taxon>Cohnella</taxon>
    </lineage>
</organism>
<feature type="transmembrane region" description="Helical" evidence="1">
    <location>
        <begin position="240"/>
        <end position="256"/>
    </location>
</feature>
<keyword evidence="1" id="KW-0812">Transmembrane</keyword>
<keyword evidence="1" id="KW-1133">Transmembrane helix</keyword>
<evidence type="ECO:0000313" key="2">
    <source>
        <dbReference type="EMBL" id="RED83338.1"/>
    </source>
</evidence>
<keyword evidence="3" id="KW-1185">Reference proteome</keyword>
<feature type="transmembrane region" description="Helical" evidence="1">
    <location>
        <begin position="46"/>
        <end position="64"/>
    </location>
</feature>
<dbReference type="Proteomes" id="UP000256977">
    <property type="component" value="Unassembled WGS sequence"/>
</dbReference>
<protein>
    <submittedName>
        <fullName evidence="2">Uncharacterized protein YybS (DUF2232 family)</fullName>
    </submittedName>
</protein>
<proteinExistence type="predicted"/>
<feature type="transmembrane region" description="Helical" evidence="1">
    <location>
        <begin position="262"/>
        <end position="289"/>
    </location>
</feature>
<comment type="caution">
    <text evidence="2">The sequence shown here is derived from an EMBL/GenBank/DDBJ whole genome shotgun (WGS) entry which is preliminary data.</text>
</comment>
<dbReference type="Pfam" id="PF09991">
    <property type="entry name" value="DUF2232"/>
    <property type="match status" value="1"/>
</dbReference>
<gene>
    <name evidence="2" type="ORF">DFP98_108181</name>
</gene>
<feature type="transmembrane region" description="Helical" evidence="1">
    <location>
        <begin position="12"/>
        <end position="34"/>
    </location>
</feature>
<feature type="transmembrane region" description="Helical" evidence="1">
    <location>
        <begin position="101"/>
        <end position="121"/>
    </location>
</feature>
<dbReference type="OrthoDB" id="2987886at2"/>
<evidence type="ECO:0000313" key="3">
    <source>
        <dbReference type="Proteomes" id="UP000256977"/>
    </source>
</evidence>
<reference evidence="2 3" key="1">
    <citation type="submission" date="2018-07" db="EMBL/GenBank/DDBJ databases">
        <title>Genomic Encyclopedia of Type Strains, Phase III (KMG-III): the genomes of soil and plant-associated and newly described type strains.</title>
        <authorList>
            <person name="Whitman W."/>
        </authorList>
    </citation>
    <scope>NUCLEOTIDE SEQUENCE [LARGE SCALE GENOMIC DNA]</scope>
    <source>
        <strain evidence="2 3">CECT 7287</strain>
    </source>
</reference>
<dbReference type="PANTHER" id="PTHR41324:SF1">
    <property type="entry name" value="DUF2232 DOMAIN-CONTAINING PROTEIN"/>
    <property type="match status" value="1"/>
</dbReference>
<dbReference type="AlphaFoldDB" id="A0A3D9KAC5"/>
<dbReference type="EMBL" id="QRDZ01000008">
    <property type="protein sequence ID" value="RED83338.1"/>
    <property type="molecule type" value="Genomic_DNA"/>
</dbReference>
<keyword evidence="1" id="KW-0472">Membrane</keyword>
<name>A0A3D9KAC5_9BACL</name>
<feature type="transmembrane region" description="Helical" evidence="1">
    <location>
        <begin position="198"/>
        <end position="219"/>
    </location>
</feature>
<dbReference type="InterPro" id="IPR018710">
    <property type="entry name" value="DUF2232"/>
</dbReference>
<sequence>MKISWKSLAWSAAAAMLLLTLATPLGFFTVFLIMTPFVVLYTMLDLKSFVLHLVPIGAAVFLLSGELEPWVITLALLLLVPAAAMGHLYKRARSAKAAVTAAFVLILGQLLLELVLLTVMFDIDIKAQLTSMITTYFQQLEPAGLIESGWVAESATEFSNLIRSMIAANLGMGHLSETGWAAEVAAASSSLIMSALPMLLFFVTFFLAVIAHALSRLALRSVSFDAPALPQAKTWKLPKSLVLYFAIAIIAVSAMSEESSGYWWIASINLIPILEFAFVAQTIGFVFFLSDLKKWPRAISLLLCVPVLLIPHAFIIGLLDTAFPIRKYFEK</sequence>